<dbReference type="AlphaFoldDB" id="A0A9D9DCZ5"/>
<evidence type="ECO:0000313" key="3">
    <source>
        <dbReference type="EMBL" id="MBO8416070.1"/>
    </source>
</evidence>
<evidence type="ECO:0000313" key="4">
    <source>
        <dbReference type="Proteomes" id="UP000823631"/>
    </source>
</evidence>
<proteinExistence type="predicted"/>
<feature type="chain" id="PRO_5038483006" evidence="2">
    <location>
        <begin position="19"/>
        <end position="254"/>
    </location>
</feature>
<evidence type="ECO:0000256" key="1">
    <source>
        <dbReference type="SAM" id="MobiDB-lite"/>
    </source>
</evidence>
<keyword evidence="2" id="KW-0732">Signal</keyword>
<dbReference type="EMBL" id="JADINH010000144">
    <property type="protein sequence ID" value="MBO8416070.1"/>
    <property type="molecule type" value="Genomic_DNA"/>
</dbReference>
<reference evidence="3" key="2">
    <citation type="journal article" date="2021" name="PeerJ">
        <title>Extensive microbial diversity within the chicken gut microbiome revealed by metagenomics and culture.</title>
        <authorList>
            <person name="Gilroy R."/>
            <person name="Ravi A."/>
            <person name="Getino M."/>
            <person name="Pursley I."/>
            <person name="Horton D.L."/>
            <person name="Alikhan N.F."/>
            <person name="Baker D."/>
            <person name="Gharbi K."/>
            <person name="Hall N."/>
            <person name="Watson M."/>
            <person name="Adriaenssens E.M."/>
            <person name="Foster-Nyarko E."/>
            <person name="Jarju S."/>
            <person name="Secka A."/>
            <person name="Antonio M."/>
            <person name="Oren A."/>
            <person name="Chaudhuri R.R."/>
            <person name="La Ragione R."/>
            <person name="Hildebrand F."/>
            <person name="Pallen M.J."/>
        </authorList>
    </citation>
    <scope>NUCLEOTIDE SEQUENCE</scope>
    <source>
        <strain evidence="3">17213</strain>
    </source>
</reference>
<feature type="signal peptide" evidence="2">
    <location>
        <begin position="1"/>
        <end position="18"/>
    </location>
</feature>
<name>A0A9D9DCZ5_9GAMM</name>
<comment type="caution">
    <text evidence="3">The sequence shown here is derived from an EMBL/GenBank/DDBJ whole genome shotgun (WGS) entry which is preliminary data.</text>
</comment>
<dbReference type="Proteomes" id="UP000823631">
    <property type="component" value="Unassembled WGS sequence"/>
</dbReference>
<gene>
    <name evidence="3" type="ORF">IAB19_06805</name>
</gene>
<organism evidence="3 4">
    <name type="scientific">Candidatus Avisuccinivibrio stercorigallinarum</name>
    <dbReference type="NCBI Taxonomy" id="2840704"/>
    <lineage>
        <taxon>Bacteria</taxon>
        <taxon>Pseudomonadati</taxon>
        <taxon>Pseudomonadota</taxon>
        <taxon>Gammaproteobacteria</taxon>
        <taxon>Aeromonadales</taxon>
        <taxon>Succinivibrionaceae</taxon>
        <taxon>Succinivibrionaceae incertae sedis</taxon>
        <taxon>Candidatus Avisuccinivibrio</taxon>
    </lineage>
</organism>
<sequence>MLRHLLLLLAAAPLCAWAAFAPPAPPPELDDDLTSFQTREQKAYHDFIQSGAGGSLIEVTSPAAAGDAAAGVVRLSFNYSGGLTVFVPRYGQTLLRFVDGAGQGLEVQNFVLHSGAFAPELSAAPFELVLRPGRGGAAGSTLAVNLTQSRTPLVFKLVLKAAANDQRAVQSMLYTIRLPQLNAEQILSSEPYPFLQLHPEDKLPDFKIEVSFAQLEDLMLKSLQRIAAGAGESASAGGSSAAESSAAAAGRERH</sequence>
<reference evidence="3" key="1">
    <citation type="submission" date="2020-10" db="EMBL/GenBank/DDBJ databases">
        <authorList>
            <person name="Gilroy R."/>
        </authorList>
    </citation>
    <scope>NUCLEOTIDE SEQUENCE</scope>
    <source>
        <strain evidence="3">17213</strain>
    </source>
</reference>
<evidence type="ECO:0000256" key="2">
    <source>
        <dbReference type="SAM" id="SignalP"/>
    </source>
</evidence>
<protein>
    <submittedName>
        <fullName evidence="3">Uncharacterized protein</fullName>
    </submittedName>
</protein>
<accession>A0A9D9DCZ5</accession>
<feature type="region of interest" description="Disordered" evidence="1">
    <location>
        <begin position="231"/>
        <end position="254"/>
    </location>
</feature>